<name>A0A0A8YH96_ARUDO</name>
<reference evidence="1" key="1">
    <citation type="submission" date="2014-09" db="EMBL/GenBank/DDBJ databases">
        <authorList>
            <person name="Magalhaes I.L.F."/>
            <person name="Oliveira U."/>
            <person name="Santos F.R."/>
            <person name="Vidigal T.H.D.A."/>
            <person name="Brescovit A.D."/>
            <person name="Santos A.J."/>
        </authorList>
    </citation>
    <scope>NUCLEOTIDE SEQUENCE</scope>
    <source>
        <tissue evidence="1">Shoot tissue taken approximately 20 cm above the soil surface</tissue>
    </source>
</reference>
<proteinExistence type="predicted"/>
<dbReference type="AlphaFoldDB" id="A0A0A8YH96"/>
<sequence>MKMKIIEVVALVKLNFTLNFSSIVSGQLTQLSSWRVYFHSVL</sequence>
<organism evidence="1">
    <name type="scientific">Arundo donax</name>
    <name type="common">Giant reed</name>
    <name type="synonym">Donax arundinaceus</name>
    <dbReference type="NCBI Taxonomy" id="35708"/>
    <lineage>
        <taxon>Eukaryota</taxon>
        <taxon>Viridiplantae</taxon>
        <taxon>Streptophyta</taxon>
        <taxon>Embryophyta</taxon>
        <taxon>Tracheophyta</taxon>
        <taxon>Spermatophyta</taxon>
        <taxon>Magnoliopsida</taxon>
        <taxon>Liliopsida</taxon>
        <taxon>Poales</taxon>
        <taxon>Poaceae</taxon>
        <taxon>PACMAD clade</taxon>
        <taxon>Arundinoideae</taxon>
        <taxon>Arundineae</taxon>
        <taxon>Arundo</taxon>
    </lineage>
</organism>
<dbReference type="EMBL" id="GBRH01272589">
    <property type="protein sequence ID" value="JAD25306.1"/>
    <property type="molecule type" value="Transcribed_RNA"/>
</dbReference>
<evidence type="ECO:0000313" key="1">
    <source>
        <dbReference type="EMBL" id="JAD25306.1"/>
    </source>
</evidence>
<accession>A0A0A8YH96</accession>
<reference evidence="1" key="2">
    <citation type="journal article" date="2015" name="Data Brief">
        <title>Shoot transcriptome of the giant reed, Arundo donax.</title>
        <authorList>
            <person name="Barrero R.A."/>
            <person name="Guerrero F.D."/>
            <person name="Moolhuijzen P."/>
            <person name="Goolsby J.A."/>
            <person name="Tidwell J."/>
            <person name="Bellgard S.E."/>
            <person name="Bellgard M.I."/>
        </authorList>
    </citation>
    <scope>NUCLEOTIDE SEQUENCE</scope>
    <source>
        <tissue evidence="1">Shoot tissue taken approximately 20 cm above the soil surface</tissue>
    </source>
</reference>
<protein>
    <submittedName>
        <fullName evidence="1">Uncharacterized protein</fullName>
    </submittedName>
</protein>